<comment type="caution">
    <text evidence="2">The sequence shown here is derived from an EMBL/GenBank/DDBJ whole genome shotgun (WGS) entry which is preliminary data.</text>
</comment>
<evidence type="ECO:0000313" key="3">
    <source>
        <dbReference type="Proteomes" id="UP001430953"/>
    </source>
</evidence>
<dbReference type="AlphaFoldDB" id="A0AAW2GI52"/>
<feature type="region of interest" description="Disordered" evidence="1">
    <location>
        <begin position="68"/>
        <end position="89"/>
    </location>
</feature>
<organism evidence="2 3">
    <name type="scientific">Cardiocondyla obscurior</name>
    <dbReference type="NCBI Taxonomy" id="286306"/>
    <lineage>
        <taxon>Eukaryota</taxon>
        <taxon>Metazoa</taxon>
        <taxon>Ecdysozoa</taxon>
        <taxon>Arthropoda</taxon>
        <taxon>Hexapoda</taxon>
        <taxon>Insecta</taxon>
        <taxon>Pterygota</taxon>
        <taxon>Neoptera</taxon>
        <taxon>Endopterygota</taxon>
        <taxon>Hymenoptera</taxon>
        <taxon>Apocrita</taxon>
        <taxon>Aculeata</taxon>
        <taxon>Formicoidea</taxon>
        <taxon>Formicidae</taxon>
        <taxon>Myrmicinae</taxon>
        <taxon>Cardiocondyla</taxon>
    </lineage>
</organism>
<accession>A0AAW2GI52</accession>
<keyword evidence="3" id="KW-1185">Reference proteome</keyword>
<proteinExistence type="predicted"/>
<dbReference type="EMBL" id="JADYXP020000004">
    <property type="protein sequence ID" value="KAL0127340.1"/>
    <property type="molecule type" value="Genomic_DNA"/>
</dbReference>
<name>A0AAW2GI52_9HYME</name>
<feature type="compositionally biased region" description="Basic and acidic residues" evidence="1">
    <location>
        <begin position="72"/>
        <end position="89"/>
    </location>
</feature>
<evidence type="ECO:0000256" key="1">
    <source>
        <dbReference type="SAM" id="MobiDB-lite"/>
    </source>
</evidence>
<sequence length="89" mass="10213">MADFATLCGFRISLSVPPPSSTRPDAAIPFVLGGFRSTPVPRESATARLALQTKLICDAMRSRLASRMRTKSFTERQKEREREREKWWR</sequence>
<reference evidence="2 3" key="1">
    <citation type="submission" date="2023-03" db="EMBL/GenBank/DDBJ databases">
        <title>High recombination rates correlate with genetic variation in Cardiocondyla obscurior ants.</title>
        <authorList>
            <person name="Errbii M."/>
        </authorList>
    </citation>
    <scope>NUCLEOTIDE SEQUENCE [LARGE SCALE GENOMIC DNA]</scope>
    <source>
        <strain evidence="2">Alpha-2009</strain>
        <tissue evidence="2">Whole body</tissue>
    </source>
</reference>
<dbReference type="Proteomes" id="UP001430953">
    <property type="component" value="Unassembled WGS sequence"/>
</dbReference>
<protein>
    <submittedName>
        <fullName evidence="2">Uncharacterized protein</fullName>
    </submittedName>
</protein>
<evidence type="ECO:0000313" key="2">
    <source>
        <dbReference type="EMBL" id="KAL0127340.1"/>
    </source>
</evidence>
<gene>
    <name evidence="2" type="ORF">PUN28_005558</name>
</gene>